<dbReference type="Proteomes" id="UP001153678">
    <property type="component" value="Unassembled WGS sequence"/>
</dbReference>
<evidence type="ECO:0000313" key="2">
    <source>
        <dbReference type="Proteomes" id="UP001153678"/>
    </source>
</evidence>
<organism evidence="1 2">
    <name type="scientific">Funneliformis geosporum</name>
    <dbReference type="NCBI Taxonomy" id="1117311"/>
    <lineage>
        <taxon>Eukaryota</taxon>
        <taxon>Fungi</taxon>
        <taxon>Fungi incertae sedis</taxon>
        <taxon>Mucoromycota</taxon>
        <taxon>Glomeromycotina</taxon>
        <taxon>Glomeromycetes</taxon>
        <taxon>Glomerales</taxon>
        <taxon>Glomeraceae</taxon>
        <taxon>Funneliformis</taxon>
    </lineage>
</organism>
<dbReference type="OrthoDB" id="2355419at2759"/>
<dbReference type="AlphaFoldDB" id="A0A9W4WX12"/>
<evidence type="ECO:0000313" key="1">
    <source>
        <dbReference type="EMBL" id="CAI2178558.1"/>
    </source>
</evidence>
<gene>
    <name evidence="1" type="ORF">FWILDA_LOCUS8646</name>
</gene>
<protein>
    <submittedName>
        <fullName evidence="1">16893_t:CDS:1</fullName>
    </submittedName>
</protein>
<accession>A0A9W4WX12</accession>
<dbReference type="EMBL" id="CAMKVN010001877">
    <property type="protein sequence ID" value="CAI2178558.1"/>
    <property type="molecule type" value="Genomic_DNA"/>
</dbReference>
<proteinExistence type="predicted"/>
<name>A0A9W4WX12_9GLOM</name>
<reference evidence="1" key="1">
    <citation type="submission" date="2022-08" db="EMBL/GenBank/DDBJ databases">
        <authorList>
            <person name="Kallberg Y."/>
            <person name="Tangrot J."/>
            <person name="Rosling A."/>
        </authorList>
    </citation>
    <scope>NUCLEOTIDE SEQUENCE</scope>
    <source>
        <strain evidence="1">Wild A</strain>
    </source>
</reference>
<sequence length="318" mass="36800">MKGEFEPNTKQGKKIASLLRALKKVQVNLKKTKLDDDSICEVKKLYVNIGEFPALLKYCQSIEEIQENYVDEISQLGRHLSILLKWSVIDSKLFEIPATPLTILRPALYFHNLKVVLEEYPDLQVNNILDALFKNKKIEMVGTWYQIQMKGWLEWFSLKQNHNDYFYTIDTHTTLSAIMLLLLYNPVQCRGLSSYPSEAHVKIQMWSKEGSSRSDFAAVILNSRHLHFPFFIVEFEQQGFKVHKDFAVIVCEDVFELNKILVKTQGLLPEKIIQIKIHVGLINDTSINLGVIRPIFNDDKTAVLFAYDQDIVSYNIQT</sequence>
<keyword evidence="2" id="KW-1185">Reference proteome</keyword>
<comment type="caution">
    <text evidence="1">The sequence shown here is derived from an EMBL/GenBank/DDBJ whole genome shotgun (WGS) entry which is preliminary data.</text>
</comment>